<keyword evidence="3" id="KW-1185">Reference proteome</keyword>
<evidence type="ECO:0000313" key="3">
    <source>
        <dbReference type="Proteomes" id="UP000054217"/>
    </source>
</evidence>
<dbReference type="AlphaFoldDB" id="A0A0C3IQD4"/>
<protein>
    <recommendedName>
        <fullName evidence="4">Zn(2)-C6 fungal-type domain-containing protein</fullName>
    </recommendedName>
</protein>
<sequence length="236" mass="25900">MHGTEDVNPPPACNACREGGKTCIATTAAGNRIWPCDQCRRRHKKCVFEDTEADQKPANSGKKRRCIDGGSSDDPKGKRPRRQSSDSEETDIQDGRWVGEAHSSSSHIIPYIKKEMDKTVKNDSRGNVLDVANANEVAHMEAIPIIPAVKEAAEKAVRNEGRGNVRDADADRLARVETTLQELTETMTRTMTAVAEERRDRAVCDRTASETINIISKVMLKIVDAGTLPSGCKSEI</sequence>
<feature type="region of interest" description="Disordered" evidence="1">
    <location>
        <begin position="49"/>
        <end position="105"/>
    </location>
</feature>
<organism evidence="2 3">
    <name type="scientific">Pisolithus tinctorius Marx 270</name>
    <dbReference type="NCBI Taxonomy" id="870435"/>
    <lineage>
        <taxon>Eukaryota</taxon>
        <taxon>Fungi</taxon>
        <taxon>Dikarya</taxon>
        <taxon>Basidiomycota</taxon>
        <taxon>Agaricomycotina</taxon>
        <taxon>Agaricomycetes</taxon>
        <taxon>Agaricomycetidae</taxon>
        <taxon>Boletales</taxon>
        <taxon>Sclerodermatineae</taxon>
        <taxon>Pisolithaceae</taxon>
        <taxon>Pisolithus</taxon>
    </lineage>
</organism>
<dbReference type="Proteomes" id="UP000054217">
    <property type="component" value="Unassembled WGS sequence"/>
</dbReference>
<dbReference type="EMBL" id="KN832007">
    <property type="protein sequence ID" value="KIN99167.1"/>
    <property type="molecule type" value="Genomic_DNA"/>
</dbReference>
<dbReference type="InParanoid" id="A0A0C3IQD4"/>
<dbReference type="HOGENOM" id="CLU_983912_0_0_1"/>
<accession>A0A0C3IQD4</accession>
<evidence type="ECO:0000256" key="1">
    <source>
        <dbReference type="SAM" id="MobiDB-lite"/>
    </source>
</evidence>
<dbReference type="OrthoDB" id="2679133at2759"/>
<reference evidence="2 3" key="1">
    <citation type="submission" date="2014-04" db="EMBL/GenBank/DDBJ databases">
        <authorList>
            <consortium name="DOE Joint Genome Institute"/>
            <person name="Kuo A."/>
            <person name="Kohler A."/>
            <person name="Costa M.D."/>
            <person name="Nagy L.G."/>
            <person name="Floudas D."/>
            <person name="Copeland A."/>
            <person name="Barry K.W."/>
            <person name="Cichocki N."/>
            <person name="Veneault-Fourrey C."/>
            <person name="LaButti K."/>
            <person name="Lindquist E.A."/>
            <person name="Lipzen A."/>
            <person name="Lundell T."/>
            <person name="Morin E."/>
            <person name="Murat C."/>
            <person name="Sun H."/>
            <person name="Tunlid A."/>
            <person name="Henrissat B."/>
            <person name="Grigoriev I.V."/>
            <person name="Hibbett D.S."/>
            <person name="Martin F."/>
            <person name="Nordberg H.P."/>
            <person name="Cantor M.N."/>
            <person name="Hua S.X."/>
        </authorList>
    </citation>
    <scope>NUCLEOTIDE SEQUENCE [LARGE SCALE GENOMIC DNA]</scope>
    <source>
        <strain evidence="2 3">Marx 270</strain>
    </source>
</reference>
<gene>
    <name evidence="2" type="ORF">M404DRAFT_1004848</name>
</gene>
<evidence type="ECO:0008006" key="4">
    <source>
        <dbReference type="Google" id="ProtNLM"/>
    </source>
</evidence>
<evidence type="ECO:0000313" key="2">
    <source>
        <dbReference type="EMBL" id="KIN99167.1"/>
    </source>
</evidence>
<name>A0A0C3IQD4_PISTI</name>
<proteinExistence type="predicted"/>
<reference evidence="3" key="2">
    <citation type="submission" date="2015-01" db="EMBL/GenBank/DDBJ databases">
        <title>Evolutionary Origins and Diversification of the Mycorrhizal Mutualists.</title>
        <authorList>
            <consortium name="DOE Joint Genome Institute"/>
            <consortium name="Mycorrhizal Genomics Consortium"/>
            <person name="Kohler A."/>
            <person name="Kuo A."/>
            <person name="Nagy L.G."/>
            <person name="Floudas D."/>
            <person name="Copeland A."/>
            <person name="Barry K.W."/>
            <person name="Cichocki N."/>
            <person name="Veneault-Fourrey C."/>
            <person name="LaButti K."/>
            <person name="Lindquist E.A."/>
            <person name="Lipzen A."/>
            <person name="Lundell T."/>
            <person name="Morin E."/>
            <person name="Murat C."/>
            <person name="Riley R."/>
            <person name="Ohm R."/>
            <person name="Sun H."/>
            <person name="Tunlid A."/>
            <person name="Henrissat B."/>
            <person name="Grigoriev I.V."/>
            <person name="Hibbett D.S."/>
            <person name="Martin F."/>
        </authorList>
    </citation>
    <scope>NUCLEOTIDE SEQUENCE [LARGE SCALE GENOMIC DNA]</scope>
    <source>
        <strain evidence="3">Marx 270</strain>
    </source>
</reference>